<organism evidence="1">
    <name type="scientific">Rhizophora mucronata</name>
    <name type="common">Asiatic mangrove</name>
    <dbReference type="NCBI Taxonomy" id="61149"/>
    <lineage>
        <taxon>Eukaryota</taxon>
        <taxon>Viridiplantae</taxon>
        <taxon>Streptophyta</taxon>
        <taxon>Embryophyta</taxon>
        <taxon>Tracheophyta</taxon>
        <taxon>Spermatophyta</taxon>
        <taxon>Magnoliopsida</taxon>
        <taxon>eudicotyledons</taxon>
        <taxon>Gunneridae</taxon>
        <taxon>Pentapetalae</taxon>
        <taxon>rosids</taxon>
        <taxon>fabids</taxon>
        <taxon>Malpighiales</taxon>
        <taxon>Rhizophoraceae</taxon>
        <taxon>Rhizophora</taxon>
    </lineage>
</organism>
<sequence>MSHDVPWNVTVASSKFSKFAPGIAPSRQRSLSMHLPLRLAPTQTNKRFSSTMSSLSMVHWTNYRWLAGCLSKCPKET</sequence>
<accession>A0A2P2Q5B6</accession>
<name>A0A2P2Q5B6_RHIMU</name>
<dbReference type="EMBL" id="GGEC01081679">
    <property type="protein sequence ID" value="MBX62163.1"/>
    <property type="molecule type" value="Transcribed_RNA"/>
</dbReference>
<dbReference type="AlphaFoldDB" id="A0A2P2Q5B6"/>
<evidence type="ECO:0000313" key="1">
    <source>
        <dbReference type="EMBL" id="MBX62163.1"/>
    </source>
</evidence>
<protein>
    <submittedName>
        <fullName evidence="1">Uncharacterized protein</fullName>
    </submittedName>
</protein>
<proteinExistence type="predicted"/>
<reference evidence="1" key="1">
    <citation type="submission" date="2018-02" db="EMBL/GenBank/DDBJ databases">
        <title>Rhizophora mucronata_Transcriptome.</title>
        <authorList>
            <person name="Meera S.P."/>
            <person name="Sreeshan A."/>
            <person name="Augustine A."/>
        </authorList>
    </citation>
    <scope>NUCLEOTIDE SEQUENCE</scope>
    <source>
        <tissue evidence="1">Leaf</tissue>
    </source>
</reference>